<accession>A0A4Y6UHC6</accession>
<evidence type="ECO:0000313" key="3">
    <source>
        <dbReference type="Proteomes" id="UP000316313"/>
    </source>
</evidence>
<keyword evidence="3" id="KW-1185">Reference proteome</keyword>
<feature type="domain" description="DUF1330" evidence="1">
    <location>
        <begin position="2"/>
        <end position="95"/>
    </location>
</feature>
<dbReference type="PANTHER" id="PTHR41521">
    <property type="match status" value="1"/>
</dbReference>
<evidence type="ECO:0000259" key="1">
    <source>
        <dbReference type="Pfam" id="PF07045"/>
    </source>
</evidence>
<dbReference type="EMBL" id="CP038141">
    <property type="protein sequence ID" value="QDH16434.1"/>
    <property type="molecule type" value="Genomic_DNA"/>
</dbReference>
<dbReference type="InterPro" id="IPR010753">
    <property type="entry name" value="DUF1330"/>
</dbReference>
<reference evidence="2 3" key="1">
    <citation type="submission" date="2019-03" db="EMBL/GenBank/DDBJ databases">
        <title>The complete genome sequence of Swingsia samuiensis NBRC107927(T).</title>
        <authorList>
            <person name="Chua K.-O."/>
            <person name="Chan K.-G."/>
            <person name="See-Too W.-S."/>
        </authorList>
    </citation>
    <scope>NUCLEOTIDE SEQUENCE [LARGE SCALE GENOMIC DNA]</scope>
    <source>
        <strain evidence="2 3">AH83</strain>
    </source>
</reference>
<dbReference type="KEGG" id="ssam:E3D00_01755"/>
<sequence>MSAYIIFRQNEVTDPVEFKHYTDNVAQTLQGTSAKVLSLYGKHENLEGKETEGVVVLEFPTMDDARAWYHGSAYQNVVKHRWKAASFDVVLVEGV</sequence>
<dbReference type="InterPro" id="IPR011008">
    <property type="entry name" value="Dimeric_a/b-barrel"/>
</dbReference>
<dbReference type="OrthoDB" id="9806380at2"/>
<dbReference type="AlphaFoldDB" id="A0A4Y6UHC6"/>
<dbReference type="SUPFAM" id="SSF54909">
    <property type="entry name" value="Dimeric alpha+beta barrel"/>
    <property type="match status" value="1"/>
</dbReference>
<evidence type="ECO:0000313" key="2">
    <source>
        <dbReference type="EMBL" id="QDH16434.1"/>
    </source>
</evidence>
<dbReference type="Pfam" id="PF07045">
    <property type="entry name" value="DUF1330"/>
    <property type="match status" value="1"/>
</dbReference>
<proteinExistence type="predicted"/>
<organism evidence="2 3">
    <name type="scientific">Swingsia samuiensis</name>
    <dbReference type="NCBI Taxonomy" id="1293412"/>
    <lineage>
        <taxon>Bacteria</taxon>
        <taxon>Pseudomonadati</taxon>
        <taxon>Pseudomonadota</taxon>
        <taxon>Alphaproteobacteria</taxon>
        <taxon>Acetobacterales</taxon>
        <taxon>Acetobacteraceae</taxon>
        <taxon>Swingsia</taxon>
    </lineage>
</organism>
<name>A0A4Y6UHC6_9PROT</name>
<protein>
    <submittedName>
        <fullName evidence="2">DUF1330 domain-containing protein</fullName>
    </submittedName>
</protein>
<dbReference type="PANTHER" id="PTHR41521:SF4">
    <property type="entry name" value="BLR0684 PROTEIN"/>
    <property type="match status" value="1"/>
</dbReference>
<dbReference type="RefSeq" id="WP_141459400.1">
    <property type="nucleotide sequence ID" value="NZ_CP038141.1"/>
</dbReference>
<dbReference type="Gene3D" id="3.30.70.100">
    <property type="match status" value="1"/>
</dbReference>
<gene>
    <name evidence="2" type="ORF">E3D00_01755</name>
</gene>
<dbReference type="Proteomes" id="UP000316313">
    <property type="component" value="Chromosome"/>
</dbReference>